<dbReference type="SUPFAM" id="SSF101941">
    <property type="entry name" value="NAC domain"/>
    <property type="match status" value="1"/>
</dbReference>
<sequence>MDYIDQAYNIDYTRTVQSKVKSRDLVWYFFSRRGSNGDIQNRRTSSGFWKITGDPEEVKDQWGTWCGVKGKIGYKRVLVFCRERSSSSQSIKSDWLCTSITTLSYQKIRLEYKGHDMNILSANPTYPIPTFVPNATVTSNLSKCK</sequence>
<evidence type="ECO:0000313" key="8">
    <source>
        <dbReference type="Proteomes" id="UP001642260"/>
    </source>
</evidence>
<keyword evidence="2" id="KW-0805">Transcription regulation</keyword>
<keyword evidence="8" id="KW-1185">Reference proteome</keyword>
<dbReference type="Proteomes" id="UP001642260">
    <property type="component" value="Unassembled WGS sequence"/>
</dbReference>
<feature type="domain" description="NAC" evidence="6">
    <location>
        <begin position="1"/>
        <end position="145"/>
    </location>
</feature>
<organism evidence="7 8">
    <name type="scientific">Eruca vesicaria subsp. sativa</name>
    <name type="common">Garden rocket</name>
    <name type="synonym">Eruca sativa</name>
    <dbReference type="NCBI Taxonomy" id="29727"/>
    <lineage>
        <taxon>Eukaryota</taxon>
        <taxon>Viridiplantae</taxon>
        <taxon>Streptophyta</taxon>
        <taxon>Embryophyta</taxon>
        <taxon>Tracheophyta</taxon>
        <taxon>Spermatophyta</taxon>
        <taxon>Magnoliopsida</taxon>
        <taxon>eudicotyledons</taxon>
        <taxon>Gunneridae</taxon>
        <taxon>Pentapetalae</taxon>
        <taxon>rosids</taxon>
        <taxon>malvids</taxon>
        <taxon>Brassicales</taxon>
        <taxon>Brassicaceae</taxon>
        <taxon>Brassiceae</taxon>
        <taxon>Eruca</taxon>
    </lineage>
</organism>
<protein>
    <recommendedName>
        <fullName evidence="6">NAC domain-containing protein</fullName>
    </recommendedName>
</protein>
<evidence type="ECO:0000313" key="7">
    <source>
        <dbReference type="EMBL" id="CAH8384513.1"/>
    </source>
</evidence>
<dbReference type="InterPro" id="IPR003441">
    <property type="entry name" value="NAC-dom"/>
</dbReference>
<evidence type="ECO:0000256" key="4">
    <source>
        <dbReference type="ARBA" id="ARBA00023163"/>
    </source>
</evidence>
<proteinExistence type="predicted"/>
<evidence type="ECO:0000256" key="3">
    <source>
        <dbReference type="ARBA" id="ARBA00023125"/>
    </source>
</evidence>
<keyword evidence="5" id="KW-0539">Nucleus</keyword>
<dbReference type="GO" id="GO:0003677">
    <property type="term" value="F:DNA binding"/>
    <property type="evidence" value="ECO:0007669"/>
    <property type="project" value="UniProtKB-KW"/>
</dbReference>
<name>A0ABC8LLU3_ERUVS</name>
<dbReference type="Pfam" id="PF02365">
    <property type="entry name" value="NAM"/>
    <property type="match status" value="1"/>
</dbReference>
<comment type="subcellular location">
    <subcellularLocation>
        <location evidence="1">Nucleus</location>
    </subcellularLocation>
</comment>
<keyword evidence="4" id="KW-0804">Transcription</keyword>
<evidence type="ECO:0000259" key="6">
    <source>
        <dbReference type="PROSITE" id="PS51005"/>
    </source>
</evidence>
<dbReference type="GO" id="GO:0005634">
    <property type="term" value="C:nucleus"/>
    <property type="evidence" value="ECO:0007669"/>
    <property type="project" value="UniProtKB-SubCell"/>
</dbReference>
<dbReference type="PROSITE" id="PS51005">
    <property type="entry name" value="NAC"/>
    <property type="match status" value="1"/>
</dbReference>
<reference evidence="7 8" key="1">
    <citation type="submission" date="2022-03" db="EMBL/GenBank/DDBJ databases">
        <authorList>
            <person name="Macdonald S."/>
            <person name="Ahmed S."/>
            <person name="Newling K."/>
        </authorList>
    </citation>
    <scope>NUCLEOTIDE SEQUENCE [LARGE SCALE GENOMIC DNA]</scope>
</reference>
<dbReference type="InterPro" id="IPR036093">
    <property type="entry name" value="NAC_dom_sf"/>
</dbReference>
<keyword evidence="3" id="KW-0238">DNA-binding</keyword>
<dbReference type="EMBL" id="CAKOAT010626265">
    <property type="protein sequence ID" value="CAH8384513.1"/>
    <property type="molecule type" value="Genomic_DNA"/>
</dbReference>
<dbReference type="Gene3D" id="2.170.150.80">
    <property type="entry name" value="NAC domain"/>
    <property type="match status" value="1"/>
</dbReference>
<accession>A0ABC8LLU3</accession>
<evidence type="ECO:0000256" key="5">
    <source>
        <dbReference type="ARBA" id="ARBA00023242"/>
    </source>
</evidence>
<dbReference type="PANTHER" id="PTHR31989">
    <property type="entry name" value="NAC DOMAIN-CONTAINING PROTEIN 82-RELATED"/>
    <property type="match status" value="1"/>
</dbReference>
<comment type="caution">
    <text evidence="7">The sequence shown here is derived from an EMBL/GenBank/DDBJ whole genome shotgun (WGS) entry which is preliminary data.</text>
</comment>
<gene>
    <name evidence="7" type="ORF">ERUC_LOCUS36996</name>
</gene>
<evidence type="ECO:0000256" key="1">
    <source>
        <dbReference type="ARBA" id="ARBA00004123"/>
    </source>
</evidence>
<dbReference type="AlphaFoldDB" id="A0ABC8LLU3"/>
<evidence type="ECO:0000256" key="2">
    <source>
        <dbReference type="ARBA" id="ARBA00023015"/>
    </source>
</evidence>